<dbReference type="AlphaFoldDB" id="A0A0B6ZT01"/>
<organism evidence="2">
    <name type="scientific">Arion vulgaris</name>
    <dbReference type="NCBI Taxonomy" id="1028688"/>
    <lineage>
        <taxon>Eukaryota</taxon>
        <taxon>Metazoa</taxon>
        <taxon>Spiralia</taxon>
        <taxon>Lophotrochozoa</taxon>
        <taxon>Mollusca</taxon>
        <taxon>Gastropoda</taxon>
        <taxon>Heterobranchia</taxon>
        <taxon>Euthyneura</taxon>
        <taxon>Panpulmonata</taxon>
        <taxon>Eupulmonata</taxon>
        <taxon>Stylommatophora</taxon>
        <taxon>Helicina</taxon>
        <taxon>Arionoidea</taxon>
        <taxon>Arionidae</taxon>
        <taxon>Arion</taxon>
    </lineage>
</organism>
<reference evidence="2" key="1">
    <citation type="submission" date="2014-12" db="EMBL/GenBank/DDBJ databases">
        <title>Insight into the proteome of Arion vulgaris.</title>
        <authorList>
            <person name="Aradska J."/>
            <person name="Bulat T."/>
            <person name="Smidak R."/>
            <person name="Sarate P."/>
            <person name="Gangsoo J."/>
            <person name="Sialana F."/>
            <person name="Bilban M."/>
            <person name="Lubec G."/>
        </authorList>
    </citation>
    <scope>NUCLEOTIDE SEQUENCE</scope>
    <source>
        <tissue evidence="2">Skin</tissue>
    </source>
</reference>
<evidence type="ECO:0000313" key="2">
    <source>
        <dbReference type="EMBL" id="CEK71467.1"/>
    </source>
</evidence>
<feature type="non-terminal residue" evidence="2">
    <location>
        <position position="1"/>
    </location>
</feature>
<proteinExistence type="predicted"/>
<dbReference type="PANTHER" id="PTHR13136:SF16">
    <property type="entry name" value="KAT8 REGULATORY NSL COMPLEX SUBUNIT 3"/>
    <property type="match status" value="1"/>
</dbReference>
<name>A0A0B6ZT01_9EUPU</name>
<dbReference type="EMBL" id="HACG01024602">
    <property type="protein sequence ID" value="CEK71467.1"/>
    <property type="molecule type" value="Transcribed_RNA"/>
</dbReference>
<sequence>GIYGNRGEIDDQIYTCKTPTLFVVGQHASSCSTDTIEDIREKLRVETGLVLVGGADDQLRMSRSKKRICSVTQTMVDRCIMEEMFEFLGNILSQIMVKPEVTQDAEIIRKQRKRKRKDIIPATDSQTGNLQQQLPVRSLKLGSVGTLSIGGQWPISGASKMVKRTSHKKHASKTDGSITTSKKPTLHLSFPILDTSKDQSGSLSKVSEAAAIASAPELSNLLQSIQNSGQQKLVSHITSPLVNKGIVSPSSSTTITTTTALTLSRFLASSGFFRTGALVKAKDMSSDDLESPTFKSCFGAFADGTALEQSRYSDETSTKQQSQILVRTGTSSAPFSIPLTFTMASKVLKSAPLLRVTGSNGDESHIQHLATSAPGSSLPLITTTSSSTSQLSTSVSTSAILLSSSISHPSFNSLSPITSSIVSSSGVSMSPALLGKSLPATGMETHSPGASIINIGTDTVFMKETSQSITSVPCTVSIDLGQIATAVSSNVMKLTAAPKISLIPTVKQVPVSGLTERLLLTGPTVGCQPSIATLPSLSHSQFSEFGKLTSVSSAMTNARPSILVSTDSPKTLNTNVLSTSVLTVSSSQLLSTLSSNTALIALKLSTPSANTITSEREMSRKDVADKQTNDIFLAQLKGNLNLQSQSSDHTKVLNTSTQPGENTNYQQNLQIVNSTGSINFSPSTASLIITSGNKLGTGQIVLHCQRAASSSPQSPVIKPHSPLLCVSTASETLGQVTSLLESSPVAVGDKQKPQTPEFGNPSSSSKDVELSSAYLSSSSSSSSSYVNQVQTTPKSNKTMASSYSTTSKQVLPTIASTRTRRIKTPKQYDL</sequence>
<protein>
    <submittedName>
        <fullName evidence="2">Uncharacterized protein</fullName>
    </submittedName>
</protein>
<feature type="compositionally biased region" description="Polar residues" evidence="1">
    <location>
        <begin position="786"/>
        <end position="817"/>
    </location>
</feature>
<dbReference type="PANTHER" id="PTHR13136">
    <property type="entry name" value="TESTIS DEVELOPMENT PROTEIN PRTD"/>
    <property type="match status" value="1"/>
</dbReference>
<evidence type="ECO:0000256" key="1">
    <source>
        <dbReference type="SAM" id="MobiDB-lite"/>
    </source>
</evidence>
<dbReference type="GO" id="GO:0044545">
    <property type="term" value="C:NSL complex"/>
    <property type="evidence" value="ECO:0007669"/>
    <property type="project" value="TreeGrafter"/>
</dbReference>
<accession>A0A0B6ZT01</accession>
<feature type="region of interest" description="Disordered" evidence="1">
    <location>
        <begin position="744"/>
        <end position="830"/>
    </location>
</feature>
<feature type="compositionally biased region" description="Low complexity" evidence="1">
    <location>
        <begin position="770"/>
        <end position="785"/>
    </location>
</feature>
<dbReference type="GO" id="GO:0045944">
    <property type="term" value="P:positive regulation of transcription by RNA polymerase II"/>
    <property type="evidence" value="ECO:0007669"/>
    <property type="project" value="TreeGrafter"/>
</dbReference>
<dbReference type="InterPro" id="IPR026555">
    <property type="entry name" value="NSL3/Tex30"/>
</dbReference>
<gene>
    <name evidence="2" type="primary">ORF78500</name>
</gene>